<gene>
    <name evidence="3" type="ORF">SMN809_LOCUS74238</name>
</gene>
<dbReference type="AlphaFoldDB" id="A0A8S3II91"/>
<comment type="caution">
    <text evidence="3">The sequence shown here is derived from an EMBL/GenBank/DDBJ whole genome shotgun (WGS) entry which is preliminary data.</text>
</comment>
<dbReference type="Proteomes" id="UP000676336">
    <property type="component" value="Unassembled WGS sequence"/>
</dbReference>
<name>A0A8S3II91_9BILA</name>
<evidence type="ECO:0000313" key="4">
    <source>
        <dbReference type="Proteomes" id="UP000676336"/>
    </source>
</evidence>
<protein>
    <recommendedName>
        <fullName evidence="2">PLAT domain-containing protein</fullName>
    </recommendedName>
</protein>
<sequence>MIIIRHNNFPSLHADWLLNQVIVERARDKKEYVFK</sequence>
<evidence type="ECO:0000256" key="1">
    <source>
        <dbReference type="PROSITE-ProRule" id="PRU00152"/>
    </source>
</evidence>
<dbReference type="InterPro" id="IPR001024">
    <property type="entry name" value="PLAT/LH2_dom"/>
</dbReference>
<proteinExistence type="predicted"/>
<comment type="caution">
    <text evidence="1">Lacks conserved residue(s) required for the propagation of feature annotation.</text>
</comment>
<evidence type="ECO:0000313" key="3">
    <source>
        <dbReference type="EMBL" id="CAF5196666.1"/>
    </source>
</evidence>
<feature type="non-terminal residue" evidence="3">
    <location>
        <position position="1"/>
    </location>
</feature>
<reference evidence="3" key="1">
    <citation type="submission" date="2021-02" db="EMBL/GenBank/DDBJ databases">
        <authorList>
            <person name="Nowell W R."/>
        </authorList>
    </citation>
    <scope>NUCLEOTIDE SEQUENCE</scope>
</reference>
<organism evidence="3 4">
    <name type="scientific">Rotaria magnacalcarata</name>
    <dbReference type="NCBI Taxonomy" id="392030"/>
    <lineage>
        <taxon>Eukaryota</taxon>
        <taxon>Metazoa</taxon>
        <taxon>Spiralia</taxon>
        <taxon>Gnathifera</taxon>
        <taxon>Rotifera</taxon>
        <taxon>Eurotatoria</taxon>
        <taxon>Bdelloidea</taxon>
        <taxon>Philodinida</taxon>
        <taxon>Philodinidae</taxon>
        <taxon>Rotaria</taxon>
    </lineage>
</organism>
<accession>A0A8S3II91</accession>
<feature type="domain" description="PLAT" evidence="2">
    <location>
        <begin position="1"/>
        <end position="35"/>
    </location>
</feature>
<evidence type="ECO:0000259" key="2">
    <source>
        <dbReference type="PROSITE" id="PS50095"/>
    </source>
</evidence>
<dbReference type="PROSITE" id="PS50095">
    <property type="entry name" value="PLAT"/>
    <property type="match status" value="1"/>
</dbReference>
<dbReference type="EMBL" id="CAJOBI010329721">
    <property type="protein sequence ID" value="CAF5196666.1"/>
    <property type="molecule type" value="Genomic_DNA"/>
</dbReference>